<name>A0ABT3E437_9LACO</name>
<dbReference type="InterPro" id="IPR009636">
    <property type="entry name" value="SCAF"/>
</dbReference>
<accession>A0ABT3E437</accession>
<feature type="coiled-coil region" evidence="1">
    <location>
        <begin position="27"/>
        <end position="61"/>
    </location>
</feature>
<protein>
    <submittedName>
        <fullName evidence="2">Phage scaffolding protein</fullName>
    </submittedName>
</protein>
<dbReference type="EMBL" id="JAOZFE010000003">
    <property type="protein sequence ID" value="MCW0953196.1"/>
    <property type="molecule type" value="Genomic_DNA"/>
</dbReference>
<evidence type="ECO:0000313" key="3">
    <source>
        <dbReference type="Proteomes" id="UP001526225"/>
    </source>
</evidence>
<keyword evidence="1" id="KW-0175">Coiled coil</keyword>
<evidence type="ECO:0000256" key="1">
    <source>
        <dbReference type="SAM" id="Coils"/>
    </source>
</evidence>
<sequence>MKTEELQELGLNEDQIKGVMALKGKAVQAESDKVAALTAERDSLTEQITQRDKDIKKIQKEVGDNEALAAQLSDLQTKYDADTKSLNETLAATKLDSAVTQALANTNARDPKDLKAFLNSDDIKFNDDGELVGLNDQITNLQQTKAYLFDGGAKQEYKPAGGSASSRATSLETAMKSKDFNLTKYLEEQQGE</sequence>
<dbReference type="Proteomes" id="UP001526225">
    <property type="component" value="Unassembled WGS sequence"/>
</dbReference>
<keyword evidence="3" id="KW-1185">Reference proteome</keyword>
<comment type="caution">
    <text evidence="2">The sequence shown here is derived from an EMBL/GenBank/DDBJ whole genome shotgun (WGS) entry which is preliminary data.</text>
</comment>
<dbReference type="Pfam" id="PF06810">
    <property type="entry name" value="Phage_scaffold"/>
    <property type="match status" value="1"/>
</dbReference>
<dbReference type="RefSeq" id="WP_213409618.1">
    <property type="nucleotide sequence ID" value="NZ_CP074441.1"/>
</dbReference>
<organism evidence="2 3">
    <name type="scientific">Weissella ceti</name>
    <dbReference type="NCBI Taxonomy" id="759620"/>
    <lineage>
        <taxon>Bacteria</taxon>
        <taxon>Bacillati</taxon>
        <taxon>Bacillota</taxon>
        <taxon>Bacilli</taxon>
        <taxon>Lactobacillales</taxon>
        <taxon>Lactobacillaceae</taxon>
        <taxon>Weissella</taxon>
    </lineage>
</organism>
<evidence type="ECO:0000313" key="2">
    <source>
        <dbReference type="EMBL" id="MCW0953196.1"/>
    </source>
</evidence>
<reference evidence="2 3" key="1">
    <citation type="submission" date="2022-10" db="EMBL/GenBank/DDBJ databases">
        <title>Weissella fermenti sp. nov., isolated from fermented cabbage.</title>
        <authorList>
            <person name="Lee J.K."/>
            <person name="Baek J.H."/>
            <person name="Choi D.G."/>
            <person name="Kim J.M."/>
            <person name="Jeon C.O."/>
        </authorList>
    </citation>
    <scope>NUCLEOTIDE SEQUENCE [LARGE SCALE GENOMIC DNA]</scope>
    <source>
        <strain evidence="2 3">KACC 18534</strain>
    </source>
</reference>
<gene>
    <name evidence="2" type="ORF">OIT44_03795</name>
</gene>
<proteinExistence type="predicted"/>